<keyword evidence="2" id="KW-1185">Reference proteome</keyword>
<dbReference type="Proteomes" id="UP000887116">
    <property type="component" value="Unassembled WGS sequence"/>
</dbReference>
<name>A0A8X6IU83_TRICU</name>
<proteinExistence type="predicted"/>
<comment type="caution">
    <text evidence="1">The sequence shown here is derived from an EMBL/GenBank/DDBJ whole genome shotgun (WGS) entry which is preliminary data.</text>
</comment>
<reference evidence="1" key="1">
    <citation type="submission" date="2020-07" db="EMBL/GenBank/DDBJ databases">
        <title>Multicomponent nature underlies the extraordinary mechanical properties of spider dragline silk.</title>
        <authorList>
            <person name="Kono N."/>
            <person name="Nakamura H."/>
            <person name="Mori M."/>
            <person name="Yoshida Y."/>
            <person name="Ohtoshi R."/>
            <person name="Malay A.D."/>
            <person name="Moran D.A.P."/>
            <person name="Tomita M."/>
            <person name="Numata K."/>
            <person name="Arakawa K."/>
        </authorList>
    </citation>
    <scope>NUCLEOTIDE SEQUENCE</scope>
</reference>
<protein>
    <submittedName>
        <fullName evidence="1">Uncharacterized protein</fullName>
    </submittedName>
</protein>
<sequence length="90" mass="10150">MFQIKNKKHFPRLQQANLVRSQPFTYANGLPLCSNLALGDHHYPLWETEKVTIISSTRGNVQECGTGLSADAPQTRSRYLDKSFQSARAI</sequence>
<accession>A0A8X6IU83</accession>
<dbReference type="OrthoDB" id="10502662at2759"/>
<dbReference type="EMBL" id="BMAO01025201">
    <property type="protein sequence ID" value="GFR01133.1"/>
    <property type="molecule type" value="Genomic_DNA"/>
</dbReference>
<evidence type="ECO:0000313" key="2">
    <source>
        <dbReference type="Proteomes" id="UP000887116"/>
    </source>
</evidence>
<gene>
    <name evidence="1" type="ORF">TNCT_387681</name>
</gene>
<dbReference type="AlphaFoldDB" id="A0A8X6IU83"/>
<evidence type="ECO:0000313" key="1">
    <source>
        <dbReference type="EMBL" id="GFR01133.1"/>
    </source>
</evidence>
<organism evidence="1 2">
    <name type="scientific">Trichonephila clavata</name>
    <name type="common">Joro spider</name>
    <name type="synonym">Nephila clavata</name>
    <dbReference type="NCBI Taxonomy" id="2740835"/>
    <lineage>
        <taxon>Eukaryota</taxon>
        <taxon>Metazoa</taxon>
        <taxon>Ecdysozoa</taxon>
        <taxon>Arthropoda</taxon>
        <taxon>Chelicerata</taxon>
        <taxon>Arachnida</taxon>
        <taxon>Araneae</taxon>
        <taxon>Araneomorphae</taxon>
        <taxon>Entelegynae</taxon>
        <taxon>Araneoidea</taxon>
        <taxon>Nephilidae</taxon>
        <taxon>Trichonephila</taxon>
    </lineage>
</organism>